<dbReference type="Gene3D" id="3.40.250.10">
    <property type="entry name" value="Rhodanese-like domain"/>
    <property type="match status" value="1"/>
</dbReference>
<feature type="transmembrane region" description="Helical" evidence="1">
    <location>
        <begin position="114"/>
        <end position="132"/>
    </location>
</feature>
<dbReference type="EMBL" id="FLUQ01000001">
    <property type="protein sequence ID" value="SBV90929.1"/>
    <property type="molecule type" value="Genomic_DNA"/>
</dbReference>
<sequence>MAQMIQPQQALRLVRDENAILADTREPDEYARMRIAGARLMPLSVLACLPEDEDKERPIVYFCRSGHRTKTGESLLDARGHARTYILEGGILGWKSAGLPLVVESLPLPVMRQVQLIAGGLILLFVLLGMVFSPFLWLAALVGLGLVTAGITGFCGMALVLQKMPWNRRRSSCKGS</sequence>
<gene>
    <name evidence="3" type="primary">ygaP</name>
    <name evidence="3" type="ORF">KL86DPRO_10110</name>
</gene>
<keyword evidence="1" id="KW-0812">Transmembrane</keyword>
<dbReference type="InterPro" id="IPR021309">
    <property type="entry name" value="YgaP-like_TM"/>
</dbReference>
<dbReference type="SUPFAM" id="SSF52821">
    <property type="entry name" value="Rhodanese/Cell cycle control phosphatase"/>
    <property type="match status" value="1"/>
</dbReference>
<protein>
    <submittedName>
        <fullName evidence="3">Inner membrane protein YgaP</fullName>
    </submittedName>
</protein>
<evidence type="ECO:0000256" key="1">
    <source>
        <dbReference type="SAM" id="Phobius"/>
    </source>
</evidence>
<feature type="domain" description="Rhodanese" evidence="2">
    <location>
        <begin position="15"/>
        <end position="103"/>
    </location>
</feature>
<dbReference type="InterPro" id="IPR036873">
    <property type="entry name" value="Rhodanese-like_dom_sf"/>
</dbReference>
<keyword evidence="1" id="KW-1133">Transmembrane helix</keyword>
<dbReference type="SMART" id="SM00450">
    <property type="entry name" value="RHOD"/>
    <property type="match status" value="1"/>
</dbReference>
<evidence type="ECO:0000259" key="2">
    <source>
        <dbReference type="PROSITE" id="PS50206"/>
    </source>
</evidence>
<dbReference type="PANTHER" id="PTHR43031">
    <property type="entry name" value="FAD-DEPENDENT OXIDOREDUCTASE"/>
    <property type="match status" value="1"/>
</dbReference>
<dbReference type="Pfam" id="PF11127">
    <property type="entry name" value="YgaP-like_TM"/>
    <property type="match status" value="1"/>
</dbReference>
<accession>A0A212IUU1</accession>
<keyword evidence="1" id="KW-0472">Membrane</keyword>
<dbReference type="PANTHER" id="PTHR43031:SF7">
    <property type="entry name" value="NITRIC OXIDE REDUCTASE FLRD-NAD(+) REDUCTASE"/>
    <property type="match status" value="1"/>
</dbReference>
<feature type="transmembrane region" description="Helical" evidence="1">
    <location>
        <begin position="138"/>
        <end position="161"/>
    </location>
</feature>
<dbReference type="InterPro" id="IPR050229">
    <property type="entry name" value="GlpE_sulfurtransferase"/>
</dbReference>
<name>A0A212IUU1_9DELT</name>
<dbReference type="PROSITE" id="PS50206">
    <property type="entry name" value="RHODANESE_3"/>
    <property type="match status" value="1"/>
</dbReference>
<evidence type="ECO:0000313" key="3">
    <source>
        <dbReference type="EMBL" id="SBV90929.1"/>
    </source>
</evidence>
<dbReference type="AlphaFoldDB" id="A0A212IUU1"/>
<organism evidence="3">
    <name type="scientific">uncultured delta proteobacterium</name>
    <dbReference type="NCBI Taxonomy" id="34034"/>
    <lineage>
        <taxon>Bacteria</taxon>
        <taxon>Deltaproteobacteria</taxon>
        <taxon>environmental samples</taxon>
    </lineage>
</organism>
<dbReference type="Pfam" id="PF00581">
    <property type="entry name" value="Rhodanese"/>
    <property type="match status" value="1"/>
</dbReference>
<dbReference type="Gene3D" id="6.10.140.1340">
    <property type="match status" value="1"/>
</dbReference>
<proteinExistence type="predicted"/>
<dbReference type="InterPro" id="IPR001763">
    <property type="entry name" value="Rhodanese-like_dom"/>
</dbReference>
<reference evidence="3" key="1">
    <citation type="submission" date="2016-04" db="EMBL/GenBank/DDBJ databases">
        <authorList>
            <person name="Evans L.H."/>
            <person name="Alamgir A."/>
            <person name="Owens N."/>
            <person name="Weber N.D."/>
            <person name="Virtaneva K."/>
            <person name="Barbian K."/>
            <person name="Babar A."/>
            <person name="Rosenke K."/>
        </authorList>
    </citation>
    <scope>NUCLEOTIDE SEQUENCE</scope>
    <source>
        <strain evidence="3">86</strain>
    </source>
</reference>